<dbReference type="STRING" id="1459.AF332_00310"/>
<reference evidence="2" key="1">
    <citation type="submission" date="2015-07" db="EMBL/GenBank/DDBJ databases">
        <title>Fjat-10036 dsm4.</title>
        <authorList>
            <person name="Liu B."/>
            <person name="Wang J."/>
            <person name="Zhu Y."/>
            <person name="Liu G."/>
            <person name="Chen Q."/>
            <person name="Chen Z."/>
            <person name="Lan J."/>
            <person name="Che J."/>
            <person name="Ge C."/>
            <person name="Shi H."/>
            <person name="Pan Z."/>
            <person name="Liu X."/>
        </authorList>
    </citation>
    <scope>NUCLEOTIDE SEQUENCE [LARGE SCALE GENOMIC DNA]</scope>
    <source>
        <strain evidence="2">DSM 4</strain>
    </source>
</reference>
<gene>
    <name evidence="1" type="ORF">AF332_00310</name>
</gene>
<protein>
    <submittedName>
        <fullName evidence="1">Uncharacterized protein</fullName>
    </submittedName>
</protein>
<dbReference type="PATRIC" id="fig|1459.3.peg.89"/>
<dbReference type="RefSeq" id="WP_053432856.1">
    <property type="nucleotide sequence ID" value="NZ_LGUF01000007.1"/>
</dbReference>
<dbReference type="EMBL" id="LGUF01000007">
    <property type="protein sequence ID" value="KON85464.1"/>
    <property type="molecule type" value="Genomic_DNA"/>
</dbReference>
<name>A0A0M0G6J6_SPOGL</name>
<accession>A0A0M0G6J6</accession>
<comment type="caution">
    <text evidence="1">The sequence shown here is derived from an EMBL/GenBank/DDBJ whole genome shotgun (WGS) entry which is preliminary data.</text>
</comment>
<dbReference type="Proteomes" id="UP000037109">
    <property type="component" value="Unassembled WGS sequence"/>
</dbReference>
<sequence>MSGFIIIGLLLIVMIAIGGSRPSNRSYASGKNHSSYHHTGVYSSSDNCDGFGGGFGGDGGGCGGGD</sequence>
<keyword evidence="2" id="KW-1185">Reference proteome</keyword>
<evidence type="ECO:0000313" key="2">
    <source>
        <dbReference type="Proteomes" id="UP000037109"/>
    </source>
</evidence>
<organism evidence="1 2">
    <name type="scientific">Sporosarcina globispora</name>
    <name type="common">Bacillus globisporus</name>
    <dbReference type="NCBI Taxonomy" id="1459"/>
    <lineage>
        <taxon>Bacteria</taxon>
        <taxon>Bacillati</taxon>
        <taxon>Bacillota</taxon>
        <taxon>Bacilli</taxon>
        <taxon>Bacillales</taxon>
        <taxon>Caryophanaceae</taxon>
        <taxon>Sporosarcina</taxon>
    </lineage>
</organism>
<dbReference type="AlphaFoldDB" id="A0A0M0G6J6"/>
<proteinExistence type="predicted"/>
<evidence type="ECO:0000313" key="1">
    <source>
        <dbReference type="EMBL" id="KON85464.1"/>
    </source>
</evidence>